<evidence type="ECO:0000256" key="4">
    <source>
        <dbReference type="ARBA" id="ARBA00022679"/>
    </source>
</evidence>
<evidence type="ECO:0000313" key="11">
    <source>
        <dbReference type="Proteomes" id="UP000000271"/>
    </source>
</evidence>
<evidence type="ECO:0000256" key="8">
    <source>
        <dbReference type="ARBA" id="ARBA00055771"/>
    </source>
</evidence>
<dbReference type="GO" id="GO:0005829">
    <property type="term" value="C:cytosol"/>
    <property type="evidence" value="ECO:0007669"/>
    <property type="project" value="TreeGrafter"/>
</dbReference>
<accession>D6Y069</accession>
<dbReference type="EMBL" id="CP001791">
    <property type="protein sequence ID" value="ADH98460.1"/>
    <property type="molecule type" value="Genomic_DNA"/>
</dbReference>
<comment type="function">
    <text evidence="8">ADP-binding subunit of the dihydroxyacetone kinase, which is responsible for the phosphoenolpyruvate (PEP)-dependent phosphorylation of dihydroxyacetone. DhaL-ADP is converted to DhaL-ATP via a phosphoryl group transfer from DhaM and transmits it to dihydroxyacetone binds to DhaK.</text>
</comment>
<evidence type="ECO:0000256" key="7">
    <source>
        <dbReference type="ARBA" id="ARBA00046577"/>
    </source>
</evidence>
<dbReference type="InterPro" id="IPR012737">
    <property type="entry name" value="DhaK_L_YcgS"/>
</dbReference>
<dbReference type="InterPro" id="IPR036117">
    <property type="entry name" value="DhaL_dom_sf"/>
</dbReference>
<dbReference type="AlphaFoldDB" id="D6Y069"/>
<evidence type="ECO:0000256" key="5">
    <source>
        <dbReference type="ARBA" id="ARBA00022777"/>
    </source>
</evidence>
<dbReference type="eggNOG" id="COG1461">
    <property type="taxonomic scope" value="Bacteria"/>
</dbReference>
<name>D6Y069_BACIE</name>
<dbReference type="Pfam" id="PF02734">
    <property type="entry name" value="Dak2"/>
    <property type="match status" value="1"/>
</dbReference>
<dbReference type="PANTHER" id="PTHR28629">
    <property type="entry name" value="TRIOKINASE/FMN CYCLASE"/>
    <property type="match status" value="1"/>
</dbReference>
<dbReference type="InterPro" id="IPR004007">
    <property type="entry name" value="DhaL_dom"/>
</dbReference>
<evidence type="ECO:0000256" key="2">
    <source>
        <dbReference type="ARBA" id="ARBA00004745"/>
    </source>
</evidence>
<dbReference type="NCBIfam" id="TIGR02365">
    <property type="entry name" value="dha_L_ycgS"/>
    <property type="match status" value="1"/>
</dbReference>
<organism evidence="10 11">
    <name type="scientific">Bacillus selenitireducens (strain ATCC 700615 / DSM 15326 / MLS10)</name>
    <dbReference type="NCBI Taxonomy" id="439292"/>
    <lineage>
        <taxon>Bacteria</taxon>
        <taxon>Bacillati</taxon>
        <taxon>Bacillota</taxon>
        <taxon>Bacilli</taxon>
        <taxon>Bacillales</taxon>
        <taxon>Bacillaceae</taxon>
        <taxon>Salisediminibacterium</taxon>
    </lineage>
</organism>
<dbReference type="KEGG" id="bse:Bsel_0938"/>
<evidence type="ECO:0000313" key="10">
    <source>
        <dbReference type="EMBL" id="ADH98460.1"/>
    </source>
</evidence>
<dbReference type="InterPro" id="IPR050861">
    <property type="entry name" value="Dihydroxyacetone_Kinase"/>
</dbReference>
<dbReference type="RefSeq" id="WP_013171885.1">
    <property type="nucleotide sequence ID" value="NC_014219.1"/>
</dbReference>
<evidence type="ECO:0000259" key="9">
    <source>
        <dbReference type="PROSITE" id="PS51480"/>
    </source>
</evidence>
<comment type="pathway">
    <text evidence="2">Polyol metabolism; glycerol degradation.</text>
</comment>
<dbReference type="GO" id="GO:0019563">
    <property type="term" value="P:glycerol catabolic process"/>
    <property type="evidence" value="ECO:0007669"/>
    <property type="project" value="TreeGrafter"/>
</dbReference>
<dbReference type="EC" id="2.7.1.121" evidence="3"/>
<evidence type="ECO:0000256" key="6">
    <source>
        <dbReference type="ARBA" id="ARBA00022798"/>
    </source>
</evidence>
<keyword evidence="5 10" id="KW-0418">Kinase</keyword>
<dbReference type="GO" id="GO:0047324">
    <property type="term" value="F:phosphoenolpyruvate-glycerone phosphotransferase activity"/>
    <property type="evidence" value="ECO:0007669"/>
    <property type="project" value="UniProtKB-EC"/>
</dbReference>
<keyword evidence="11" id="KW-1185">Reference proteome</keyword>
<dbReference type="HOGENOM" id="CLU_066424_5_0_9"/>
<dbReference type="SUPFAM" id="SSF101473">
    <property type="entry name" value="DhaL-like"/>
    <property type="match status" value="1"/>
</dbReference>
<dbReference type="PANTHER" id="PTHR28629:SF4">
    <property type="entry name" value="TRIOKINASE_FMN CYCLASE"/>
    <property type="match status" value="1"/>
</dbReference>
<dbReference type="OrthoDB" id="9800291at2"/>
<dbReference type="GO" id="GO:0004371">
    <property type="term" value="F:glycerone kinase activity"/>
    <property type="evidence" value="ECO:0007669"/>
    <property type="project" value="InterPro"/>
</dbReference>
<proteinExistence type="predicted"/>
<evidence type="ECO:0000256" key="1">
    <source>
        <dbReference type="ARBA" id="ARBA00001113"/>
    </source>
</evidence>
<sequence>MFTVENSIESITRFNDSVQEKKAWLSDLDTPIGDGDHGTNMARGLMEAVTKIEAGSFTNPADVWKTAAMAMIGKTGGASGPLYGTAMMEMSKAVKDNPEDIEGALKAGLAGIQKRGKAEINEKTMVDVWSPVIEAVSASNLTEALIDEAVDQTKDLKATKGRASYVGERSIGHIDPGSASSGLFFKALLEGGVLS</sequence>
<evidence type="ECO:0000256" key="3">
    <source>
        <dbReference type="ARBA" id="ARBA00012095"/>
    </source>
</evidence>
<dbReference type="Gene3D" id="1.25.40.340">
    <property type="match status" value="1"/>
</dbReference>
<comment type="catalytic activity">
    <reaction evidence="1">
        <text>dihydroxyacetone + phosphoenolpyruvate = dihydroxyacetone phosphate + pyruvate</text>
        <dbReference type="Rhea" id="RHEA:18381"/>
        <dbReference type="ChEBI" id="CHEBI:15361"/>
        <dbReference type="ChEBI" id="CHEBI:16016"/>
        <dbReference type="ChEBI" id="CHEBI:57642"/>
        <dbReference type="ChEBI" id="CHEBI:58702"/>
        <dbReference type="EC" id="2.7.1.121"/>
    </reaction>
</comment>
<dbReference type="Proteomes" id="UP000000271">
    <property type="component" value="Chromosome"/>
</dbReference>
<protein>
    <recommendedName>
        <fullName evidence="3">phosphoenolpyruvate--glycerone phosphotransferase</fullName>
        <ecNumber evidence="3">2.7.1.121</ecNumber>
    </recommendedName>
</protein>
<dbReference type="FunFam" id="1.25.40.340:FF:000002">
    <property type="entry name" value="Dihydroxyacetone kinase, L subunit"/>
    <property type="match status" value="1"/>
</dbReference>
<keyword evidence="4" id="KW-0808">Transferase</keyword>
<dbReference type="SMART" id="SM01120">
    <property type="entry name" value="Dak2"/>
    <property type="match status" value="1"/>
</dbReference>
<dbReference type="STRING" id="439292.Bsel_0938"/>
<feature type="domain" description="DhaL" evidence="9">
    <location>
        <begin position="5"/>
        <end position="190"/>
    </location>
</feature>
<gene>
    <name evidence="10" type="ordered locus">Bsel_0938</name>
</gene>
<reference evidence="10" key="1">
    <citation type="submission" date="2009-10" db="EMBL/GenBank/DDBJ databases">
        <title>Complete sequence of Bacillus selenitireducens MLS10.</title>
        <authorList>
            <consortium name="US DOE Joint Genome Institute"/>
            <person name="Lucas S."/>
            <person name="Copeland A."/>
            <person name="Lapidus A."/>
            <person name="Glavina del Rio T."/>
            <person name="Dalin E."/>
            <person name="Tice H."/>
            <person name="Bruce D."/>
            <person name="Goodwin L."/>
            <person name="Pitluck S."/>
            <person name="Sims D."/>
            <person name="Brettin T."/>
            <person name="Detter J.C."/>
            <person name="Han C."/>
            <person name="Larimer F."/>
            <person name="Land M."/>
            <person name="Hauser L."/>
            <person name="Kyrpides N."/>
            <person name="Ovchinnikova G."/>
            <person name="Stolz J."/>
        </authorList>
    </citation>
    <scope>NUCLEOTIDE SEQUENCE [LARGE SCALE GENOMIC DNA]</scope>
    <source>
        <strain evidence="10">MLS10</strain>
    </source>
</reference>
<dbReference type="PROSITE" id="PS51480">
    <property type="entry name" value="DHAL"/>
    <property type="match status" value="1"/>
</dbReference>
<keyword evidence="6" id="KW-0319">Glycerol metabolism</keyword>
<comment type="subunit">
    <text evidence="7">Homodimer. The dihydroxyacetone kinase complex is composed of a homodimer of DhaM, a homodimer of DhaK and the subunit DhaL.</text>
</comment>